<feature type="coiled-coil region" evidence="1">
    <location>
        <begin position="19"/>
        <end position="119"/>
    </location>
</feature>
<evidence type="ECO:0000313" key="3">
    <source>
        <dbReference type="EMBL" id="GBB96024.1"/>
    </source>
</evidence>
<dbReference type="Proteomes" id="UP000247702">
    <property type="component" value="Unassembled WGS sequence"/>
</dbReference>
<feature type="region of interest" description="Disordered" evidence="2">
    <location>
        <begin position="579"/>
        <end position="616"/>
    </location>
</feature>
<dbReference type="AlphaFoldDB" id="A0A2Z6RDJ2"/>
<organism evidence="3 4">
    <name type="scientific">Rhizophagus clarus</name>
    <dbReference type="NCBI Taxonomy" id="94130"/>
    <lineage>
        <taxon>Eukaryota</taxon>
        <taxon>Fungi</taxon>
        <taxon>Fungi incertae sedis</taxon>
        <taxon>Mucoromycota</taxon>
        <taxon>Glomeromycotina</taxon>
        <taxon>Glomeromycetes</taxon>
        <taxon>Glomerales</taxon>
        <taxon>Glomeraceae</taxon>
        <taxon>Rhizophagus</taxon>
    </lineage>
</organism>
<protein>
    <submittedName>
        <fullName evidence="3">Uncharacterized protein</fullName>
    </submittedName>
</protein>
<evidence type="ECO:0000313" key="4">
    <source>
        <dbReference type="Proteomes" id="UP000247702"/>
    </source>
</evidence>
<comment type="caution">
    <text evidence="3">The sequence shown here is derived from an EMBL/GenBank/DDBJ whole genome shotgun (WGS) entry which is preliminary data.</text>
</comment>
<dbReference type="SUPFAM" id="SSF57997">
    <property type="entry name" value="Tropomyosin"/>
    <property type="match status" value="1"/>
</dbReference>
<sequence length="634" mass="73642">MGVEPAYLDQLNSNFDLGIKLVQKKIHKLKEEIKACERYISHLEKNLQSCNEEVNHLKDKCKVIQGELKKCQDHLELKEEALIVQDRRIIQLEDRIDKLKSCIQELSKSNNNHSEEEQKNMAIPDILINIATALDRVEAYIDGDTSFNPKNTLNGIRISLTTARGLMQRHAQDAINMQGLYRIANDRINGLRNDLTTTRNQCLRRAQLLTLAYNNEVNERRRWWQIAQDRQTNGQRIALRKQNRINVLIGEKAILQRINQRRKAEAELAEFNRAFVFNRYQKWKGRELNSRQIILNLQNNPLLANMANLVDVHKLIDPQLASLPYYDGQEEPDSYYAKLRIINETARPLAVAQFNLQARTNKMIGKMTGRFHPVPATNPYNANNAINNEPEFLNWLQGKYREVMVGTNQDAMRALMTERFSTMDTADTYEKRIKPYAQGLVYADILPYLYNHMPQYIEMRLRQANPPNLGAFFTNLRGICVRLARDLGYTGIGTDDDTLEKFIYEDLTKRFGGGHIAHVRKSPFTPRNAYATKKVVRKIVPSKASSKLVRHCSVCGKAEHTKVNCPRLKRTKKVNYVYQDEEEDPEDSEDSEEYILEDDLEEEIEDDNENEDDIDDESRNCYALKKKWCEVEYL</sequence>
<dbReference type="STRING" id="94130.A0A2Z6RDJ2"/>
<keyword evidence="1" id="KW-0175">Coiled coil</keyword>
<name>A0A2Z6RDJ2_9GLOM</name>
<dbReference type="EMBL" id="BEXD01001854">
    <property type="protein sequence ID" value="GBB96024.1"/>
    <property type="molecule type" value="Genomic_DNA"/>
</dbReference>
<gene>
    <name evidence="3" type="ORF">RclHR1_26670001</name>
</gene>
<dbReference type="Gene3D" id="1.10.287.1490">
    <property type="match status" value="1"/>
</dbReference>
<evidence type="ECO:0000256" key="1">
    <source>
        <dbReference type="SAM" id="Coils"/>
    </source>
</evidence>
<keyword evidence="4" id="KW-1185">Reference proteome</keyword>
<evidence type="ECO:0000256" key="2">
    <source>
        <dbReference type="SAM" id="MobiDB-lite"/>
    </source>
</evidence>
<proteinExistence type="predicted"/>
<reference evidence="3 4" key="1">
    <citation type="submission" date="2017-11" db="EMBL/GenBank/DDBJ databases">
        <title>The genome of Rhizophagus clarus HR1 reveals common genetic basis of auxotrophy among arbuscular mycorrhizal fungi.</title>
        <authorList>
            <person name="Kobayashi Y."/>
        </authorList>
    </citation>
    <scope>NUCLEOTIDE SEQUENCE [LARGE SCALE GENOMIC DNA]</scope>
    <source>
        <strain evidence="3 4">HR1</strain>
    </source>
</reference>
<accession>A0A2Z6RDJ2</accession>